<name>A0A350P5K3_9ALTE</name>
<evidence type="ECO:0000256" key="1">
    <source>
        <dbReference type="SAM" id="SignalP"/>
    </source>
</evidence>
<dbReference type="EMBL" id="DNAN01000451">
    <property type="protein sequence ID" value="HAW76570.1"/>
    <property type="molecule type" value="Genomic_DNA"/>
</dbReference>
<dbReference type="AlphaFoldDB" id="A0A350P5K3"/>
<proteinExistence type="predicted"/>
<dbReference type="RefSeq" id="WP_272966147.1">
    <property type="nucleotide sequence ID" value="NZ_CALBIY010000005.1"/>
</dbReference>
<evidence type="ECO:0000313" key="2">
    <source>
        <dbReference type="EMBL" id="HAW76570.1"/>
    </source>
</evidence>
<evidence type="ECO:0000313" key="5">
    <source>
        <dbReference type="Proteomes" id="UP000264779"/>
    </source>
</evidence>
<evidence type="ECO:0000313" key="3">
    <source>
        <dbReference type="EMBL" id="HBU49788.1"/>
    </source>
</evidence>
<protein>
    <submittedName>
        <fullName evidence="2">Uncharacterized protein</fullName>
    </submittedName>
</protein>
<dbReference type="Proteomes" id="UP000264779">
    <property type="component" value="Unassembled WGS sequence"/>
</dbReference>
<reference evidence="4 5" key="1">
    <citation type="journal article" date="2018" name="Nat. Biotechnol.">
        <title>A standardized bacterial taxonomy based on genome phylogeny substantially revises the tree of life.</title>
        <authorList>
            <person name="Parks D.H."/>
            <person name="Chuvochina M."/>
            <person name="Waite D.W."/>
            <person name="Rinke C."/>
            <person name="Skarshewski A."/>
            <person name="Chaumeil P.A."/>
            <person name="Hugenholtz P."/>
        </authorList>
    </citation>
    <scope>NUCLEOTIDE SEQUENCE [LARGE SCALE GENOMIC DNA]</scope>
    <source>
        <strain evidence="3">UBA11621</strain>
        <strain evidence="2">UBA11978</strain>
    </source>
</reference>
<dbReference type="Proteomes" id="UP000263517">
    <property type="component" value="Unassembled WGS sequence"/>
</dbReference>
<comment type="caution">
    <text evidence="2">The sequence shown here is derived from an EMBL/GenBank/DDBJ whole genome shotgun (WGS) entry which is preliminary data.</text>
</comment>
<dbReference type="EMBL" id="DONK01000010">
    <property type="protein sequence ID" value="HBU49788.1"/>
    <property type="molecule type" value="Genomic_DNA"/>
</dbReference>
<organism evidence="2 4">
    <name type="scientific">Alteromonas australica</name>
    <dbReference type="NCBI Taxonomy" id="589873"/>
    <lineage>
        <taxon>Bacteria</taxon>
        <taxon>Pseudomonadati</taxon>
        <taxon>Pseudomonadota</taxon>
        <taxon>Gammaproteobacteria</taxon>
        <taxon>Alteromonadales</taxon>
        <taxon>Alteromonadaceae</taxon>
        <taxon>Alteromonas/Salinimonas group</taxon>
        <taxon>Alteromonas</taxon>
    </lineage>
</organism>
<feature type="signal peptide" evidence="1">
    <location>
        <begin position="1"/>
        <end position="32"/>
    </location>
</feature>
<gene>
    <name evidence="2" type="ORF">DCW74_12655</name>
    <name evidence="3" type="ORF">DEB45_00900</name>
</gene>
<feature type="chain" id="PRO_5033780300" evidence="1">
    <location>
        <begin position="33"/>
        <end position="329"/>
    </location>
</feature>
<accession>A0A350P5K3</accession>
<evidence type="ECO:0000313" key="4">
    <source>
        <dbReference type="Proteomes" id="UP000263517"/>
    </source>
</evidence>
<keyword evidence="1" id="KW-0732">Signal</keyword>
<sequence length="329" mass="35327">MNFYSNCSTYARVLSLSLFTLGLSLASTPADAGEKVDRTLDTGSSPKLDIEHVNGKADIQVWDNQQVKVVGELSDRTNEFIFERKGNVVIIHVEVNRLGKKWWENNDEGDDLTIYVPKDSDINYTAVNADVYLEGVTQGANVEVVNGSVSISNTGKRVKAESVNGDITLENVYGRLDAETVNGEIQAAHIGNEMVSFASVNGEIAVTTSSPDVTVETVNGQIDLTLQTVDALSINTVNGYVKSLLTLNPNGRVKASSVGGTINMVFQPGVSAQFDIETHAGGNISNNISSDKPQKPKYGPSSWLRFINNGGEGSVDISTVHGSITIDEK</sequence>